<reference evidence="2 3" key="1">
    <citation type="submission" date="2020-07" db="EMBL/GenBank/DDBJ databases">
        <title>Comparative genomics of pyrophilous fungi reveals a link between fire events and developmental genes.</title>
        <authorList>
            <consortium name="DOE Joint Genome Institute"/>
            <person name="Steindorff A.S."/>
            <person name="Carver A."/>
            <person name="Calhoun S."/>
            <person name="Stillman K."/>
            <person name="Liu H."/>
            <person name="Lipzen A."/>
            <person name="Pangilinan J."/>
            <person name="Labutti K."/>
            <person name="Bruns T.D."/>
            <person name="Grigoriev I.V."/>
        </authorList>
    </citation>
    <scope>NUCLEOTIDE SEQUENCE [LARGE SCALE GENOMIC DNA]</scope>
    <source>
        <strain evidence="2 3">CBS 144469</strain>
    </source>
</reference>
<keyword evidence="1" id="KW-1133">Transmembrane helix</keyword>
<dbReference type="OrthoDB" id="2564485at2759"/>
<dbReference type="Proteomes" id="UP000521943">
    <property type="component" value="Unassembled WGS sequence"/>
</dbReference>
<comment type="caution">
    <text evidence="2">The sequence shown here is derived from an EMBL/GenBank/DDBJ whole genome shotgun (WGS) entry which is preliminary data.</text>
</comment>
<sequence length="466" mass="50367">MLLSRIPRLEYSITRPFDSPWVSALAYALGFITIVILTIVNVALVGYETVSEFRSDFNSTKPYWFDAFTPSFASRSQPGKQCAEHVFDVGDSLITNSSLFDWKVDAVFKANAGETGFSYKGGTLENCDVVQVTLFGDLNTWTVEGEILMMCKSPDSAKNQNSDLVELAGVAKFGVSALPAKQTNFQRLAKNAKQGSIMYTLGNLLAMASVDIGNQVYTAYLASNNTGLISYSLVAEFEPCPPSYANTPLCDNQRLTQPPLVNITDVNAVSNNRTLSEKDVLGSAVSFQLDESLLAPTLNFLQLARAAGRVDLGNTAPNNFLTNLSMTDTVLKSQYPSGFQASVTAPSQLYAAWKSQVIPLSGGVRYAPLQVPGPAVLQTEFICRFSKLKGPGSLIVAVLVATLSMFSSAWGLSIVLAARIVKRRGGDEGGCLSSANDLKTDVPFQILSKPLHRTFSFNQDHGRNGP</sequence>
<keyword evidence="1" id="KW-0812">Transmembrane</keyword>
<keyword evidence="3" id="KW-1185">Reference proteome</keyword>
<keyword evidence="1" id="KW-0472">Membrane</keyword>
<accession>A0A8H6I3K0</accession>
<feature type="transmembrane region" description="Helical" evidence="1">
    <location>
        <begin position="394"/>
        <end position="418"/>
    </location>
</feature>
<gene>
    <name evidence="2" type="ORF">DFP72DRAFT_189792</name>
</gene>
<feature type="transmembrane region" description="Helical" evidence="1">
    <location>
        <begin position="21"/>
        <end position="47"/>
    </location>
</feature>
<evidence type="ECO:0000256" key="1">
    <source>
        <dbReference type="SAM" id="Phobius"/>
    </source>
</evidence>
<dbReference type="EMBL" id="JACGCI010000019">
    <property type="protein sequence ID" value="KAF6758265.1"/>
    <property type="molecule type" value="Genomic_DNA"/>
</dbReference>
<dbReference type="AlphaFoldDB" id="A0A8H6I3K0"/>
<proteinExistence type="predicted"/>
<protein>
    <recommendedName>
        <fullName evidence="4">Transmembrane protein</fullName>
    </recommendedName>
</protein>
<evidence type="ECO:0008006" key="4">
    <source>
        <dbReference type="Google" id="ProtNLM"/>
    </source>
</evidence>
<name>A0A8H6I3K0_9AGAR</name>
<evidence type="ECO:0000313" key="3">
    <source>
        <dbReference type="Proteomes" id="UP000521943"/>
    </source>
</evidence>
<organism evidence="2 3">
    <name type="scientific">Ephemerocybe angulata</name>
    <dbReference type="NCBI Taxonomy" id="980116"/>
    <lineage>
        <taxon>Eukaryota</taxon>
        <taxon>Fungi</taxon>
        <taxon>Dikarya</taxon>
        <taxon>Basidiomycota</taxon>
        <taxon>Agaricomycotina</taxon>
        <taxon>Agaricomycetes</taxon>
        <taxon>Agaricomycetidae</taxon>
        <taxon>Agaricales</taxon>
        <taxon>Agaricineae</taxon>
        <taxon>Psathyrellaceae</taxon>
        <taxon>Ephemerocybe</taxon>
    </lineage>
</organism>
<evidence type="ECO:0000313" key="2">
    <source>
        <dbReference type="EMBL" id="KAF6758265.1"/>
    </source>
</evidence>